<feature type="region of interest" description="Disordered" evidence="1">
    <location>
        <begin position="51"/>
        <end position="102"/>
    </location>
</feature>
<feature type="compositionally biased region" description="Basic residues" evidence="1">
    <location>
        <begin position="92"/>
        <end position="102"/>
    </location>
</feature>
<reference evidence="3" key="1">
    <citation type="journal article" date="2019" name="Int. J. Syst. Evol. Microbiol.">
        <title>The Global Catalogue of Microorganisms (GCM) 10K type strain sequencing project: providing services to taxonomists for standard genome sequencing and annotation.</title>
        <authorList>
            <consortium name="The Broad Institute Genomics Platform"/>
            <consortium name="The Broad Institute Genome Sequencing Center for Infectious Disease"/>
            <person name="Wu L."/>
            <person name="Ma J."/>
        </authorList>
    </citation>
    <scope>NUCLEOTIDE SEQUENCE [LARGE SCALE GENOMIC DNA]</scope>
    <source>
        <strain evidence="3">JCM 9373</strain>
    </source>
</reference>
<evidence type="ECO:0000256" key="1">
    <source>
        <dbReference type="SAM" id="MobiDB-lite"/>
    </source>
</evidence>
<dbReference type="EMBL" id="BAAAUT010000025">
    <property type="protein sequence ID" value="GAA3140169.1"/>
    <property type="molecule type" value="Genomic_DNA"/>
</dbReference>
<dbReference type="Proteomes" id="UP001500320">
    <property type="component" value="Unassembled WGS sequence"/>
</dbReference>
<comment type="caution">
    <text evidence="2">The sequence shown here is derived from an EMBL/GenBank/DDBJ whole genome shotgun (WGS) entry which is preliminary data.</text>
</comment>
<evidence type="ECO:0000313" key="2">
    <source>
        <dbReference type="EMBL" id="GAA3140169.1"/>
    </source>
</evidence>
<organism evidence="2 3">
    <name type="scientific">Planomonospora alba</name>
    <dbReference type="NCBI Taxonomy" id="161354"/>
    <lineage>
        <taxon>Bacteria</taxon>
        <taxon>Bacillati</taxon>
        <taxon>Actinomycetota</taxon>
        <taxon>Actinomycetes</taxon>
        <taxon>Streptosporangiales</taxon>
        <taxon>Streptosporangiaceae</taxon>
        <taxon>Planomonospora</taxon>
    </lineage>
</organism>
<gene>
    <name evidence="2" type="ORF">GCM10010466_34060</name>
</gene>
<keyword evidence="3" id="KW-1185">Reference proteome</keyword>
<accession>A0ABP6N8R4</accession>
<protein>
    <submittedName>
        <fullName evidence="2">Uncharacterized protein</fullName>
    </submittedName>
</protein>
<evidence type="ECO:0000313" key="3">
    <source>
        <dbReference type="Proteomes" id="UP001500320"/>
    </source>
</evidence>
<feature type="region of interest" description="Disordered" evidence="1">
    <location>
        <begin position="1"/>
        <end position="39"/>
    </location>
</feature>
<name>A0ABP6N8R4_9ACTN</name>
<sequence length="102" mass="10785">MLISVAAGPGPGRDDRRPHPAAGAVGIGQLHRPGGHDEDLQGRVRVRLGGADVAGEGEPARLQHGRPLPPGRGRGRGRRTGVPTHAPSSAGRFRHVTYRYRP</sequence>
<proteinExistence type="predicted"/>